<dbReference type="SUPFAM" id="SSF49329">
    <property type="entry name" value="Cu,Zn superoxide dismutase-like"/>
    <property type="match status" value="1"/>
</dbReference>
<protein>
    <submittedName>
        <fullName evidence="3">Superoxide dismutase, copper/zinc binding protein</fullName>
    </submittedName>
</protein>
<name>A0A1R1SI75_9ACTN</name>
<organism evidence="3 4">
    <name type="scientific">Streptomyces sparsogenes DSM 40356</name>
    <dbReference type="NCBI Taxonomy" id="1331668"/>
    <lineage>
        <taxon>Bacteria</taxon>
        <taxon>Bacillati</taxon>
        <taxon>Actinomycetota</taxon>
        <taxon>Actinomycetes</taxon>
        <taxon>Kitasatosporales</taxon>
        <taxon>Streptomycetaceae</taxon>
        <taxon>Streptomyces</taxon>
    </lineage>
</organism>
<sequence>MALTAAAAASMVAVSPAVSPPCPAVMVHATFAPAAQARDHKAVTYDTKLVPVSAKVVVVEFLGKPRHYEHEDGHEYEHGHDHGHQHMGDAARSTPTQSPSPQSPTPTQSPSPQGTQSPQGKGQGTFVGVWVRGVKAHHTFGVHVHTKPCGTMPDDSGPHYQNTKDPKQPSVNPKYANPRNEVWLDLTTNGHGEGYAKAHVDWRFRDSEARSVVIHEHATATGKGHAGMAGTRVACVKVPFKG</sequence>
<dbReference type="GO" id="GO:0006801">
    <property type="term" value="P:superoxide metabolic process"/>
    <property type="evidence" value="ECO:0007669"/>
    <property type="project" value="InterPro"/>
</dbReference>
<accession>A0A1R1SI75</accession>
<evidence type="ECO:0000313" key="4">
    <source>
        <dbReference type="Proteomes" id="UP000186168"/>
    </source>
</evidence>
<comment type="caution">
    <text evidence="3">The sequence shown here is derived from an EMBL/GenBank/DDBJ whole genome shotgun (WGS) entry which is preliminary data.</text>
</comment>
<feature type="compositionally biased region" description="Low complexity" evidence="2">
    <location>
        <begin position="110"/>
        <end position="120"/>
    </location>
</feature>
<keyword evidence="4" id="KW-1185">Reference proteome</keyword>
<feature type="region of interest" description="Disordered" evidence="2">
    <location>
        <begin position="144"/>
        <end position="177"/>
    </location>
</feature>
<dbReference type="EMBL" id="ASQP01000254">
    <property type="protein sequence ID" value="OMI37992.1"/>
    <property type="molecule type" value="Genomic_DNA"/>
</dbReference>
<evidence type="ECO:0000256" key="2">
    <source>
        <dbReference type="SAM" id="MobiDB-lite"/>
    </source>
</evidence>
<feature type="compositionally biased region" description="Basic and acidic residues" evidence="2">
    <location>
        <begin position="71"/>
        <end position="89"/>
    </location>
</feature>
<dbReference type="Gene3D" id="2.60.40.200">
    <property type="entry name" value="Superoxide dismutase, copper/zinc binding domain"/>
    <property type="match status" value="1"/>
</dbReference>
<proteinExistence type="inferred from homology"/>
<dbReference type="Proteomes" id="UP000186168">
    <property type="component" value="Unassembled WGS sequence"/>
</dbReference>
<evidence type="ECO:0000256" key="1">
    <source>
        <dbReference type="ARBA" id="ARBA00010457"/>
    </source>
</evidence>
<dbReference type="AlphaFoldDB" id="A0A1R1SI75"/>
<evidence type="ECO:0000313" key="3">
    <source>
        <dbReference type="EMBL" id="OMI37992.1"/>
    </source>
</evidence>
<comment type="similarity">
    <text evidence="1">Belongs to the Cu-Zn superoxide dismutase family.</text>
</comment>
<reference evidence="3 4" key="1">
    <citation type="submission" date="2013-05" db="EMBL/GenBank/DDBJ databases">
        <title>Genome sequence of Streptomyces sparsogenes DSM 40356.</title>
        <authorList>
            <person name="Coyne S."/>
            <person name="Seebeck F.P."/>
        </authorList>
    </citation>
    <scope>NUCLEOTIDE SEQUENCE [LARGE SCALE GENOMIC DNA]</scope>
    <source>
        <strain evidence="3 4">DSM 40356</strain>
    </source>
</reference>
<gene>
    <name evidence="3" type="ORF">SPAR_18273</name>
</gene>
<feature type="region of interest" description="Disordered" evidence="2">
    <location>
        <begin position="71"/>
        <end position="124"/>
    </location>
</feature>
<dbReference type="STRING" id="67365.GCA_001704635_03744"/>
<dbReference type="InterPro" id="IPR036423">
    <property type="entry name" value="SOD-like_Cu/Zn_dom_sf"/>
</dbReference>
<dbReference type="GO" id="GO:0046872">
    <property type="term" value="F:metal ion binding"/>
    <property type="evidence" value="ECO:0007669"/>
    <property type="project" value="InterPro"/>
</dbReference>